<keyword evidence="4" id="KW-1185">Reference proteome</keyword>
<evidence type="ECO:0000313" key="3">
    <source>
        <dbReference type="EMBL" id="CAH0560067.1"/>
    </source>
</evidence>
<feature type="signal peptide" evidence="2">
    <location>
        <begin position="1"/>
        <end position="18"/>
    </location>
</feature>
<keyword evidence="1" id="KW-1133">Transmembrane helix</keyword>
<feature type="chain" id="PRO_5040242898" evidence="2">
    <location>
        <begin position="19"/>
        <end position="858"/>
    </location>
</feature>
<name>A0A9P0BBP5_BRAAE</name>
<organism evidence="3 4">
    <name type="scientific">Brassicogethes aeneus</name>
    <name type="common">Rape pollen beetle</name>
    <name type="synonym">Meligethes aeneus</name>
    <dbReference type="NCBI Taxonomy" id="1431903"/>
    <lineage>
        <taxon>Eukaryota</taxon>
        <taxon>Metazoa</taxon>
        <taxon>Ecdysozoa</taxon>
        <taxon>Arthropoda</taxon>
        <taxon>Hexapoda</taxon>
        <taxon>Insecta</taxon>
        <taxon>Pterygota</taxon>
        <taxon>Neoptera</taxon>
        <taxon>Endopterygota</taxon>
        <taxon>Coleoptera</taxon>
        <taxon>Polyphaga</taxon>
        <taxon>Cucujiformia</taxon>
        <taxon>Nitidulidae</taxon>
        <taxon>Meligethinae</taxon>
        <taxon>Brassicogethes</taxon>
    </lineage>
</organism>
<evidence type="ECO:0000256" key="2">
    <source>
        <dbReference type="SAM" id="SignalP"/>
    </source>
</evidence>
<proteinExistence type="predicted"/>
<dbReference type="Proteomes" id="UP001154078">
    <property type="component" value="Chromosome 7"/>
</dbReference>
<feature type="transmembrane region" description="Helical" evidence="1">
    <location>
        <begin position="732"/>
        <end position="753"/>
    </location>
</feature>
<reference evidence="3" key="1">
    <citation type="submission" date="2021-12" db="EMBL/GenBank/DDBJ databases">
        <authorList>
            <person name="King R."/>
        </authorList>
    </citation>
    <scope>NUCLEOTIDE SEQUENCE</scope>
</reference>
<feature type="transmembrane region" description="Helical" evidence="1">
    <location>
        <begin position="657"/>
        <end position="674"/>
    </location>
</feature>
<keyword evidence="1" id="KW-0472">Membrane</keyword>
<accession>A0A9P0BBP5</accession>
<dbReference type="OrthoDB" id="8190309at2759"/>
<protein>
    <submittedName>
        <fullName evidence="3">Uncharacterized protein</fullName>
    </submittedName>
</protein>
<feature type="transmembrane region" description="Helical" evidence="1">
    <location>
        <begin position="501"/>
        <end position="522"/>
    </location>
</feature>
<gene>
    <name evidence="3" type="ORF">MELIAE_LOCUS9897</name>
</gene>
<keyword evidence="2" id="KW-0732">Signal</keyword>
<dbReference type="EMBL" id="OV121138">
    <property type="protein sequence ID" value="CAH0560067.1"/>
    <property type="molecule type" value="Genomic_DNA"/>
</dbReference>
<keyword evidence="1" id="KW-0812">Transmembrane</keyword>
<evidence type="ECO:0000313" key="4">
    <source>
        <dbReference type="Proteomes" id="UP001154078"/>
    </source>
</evidence>
<evidence type="ECO:0000256" key="1">
    <source>
        <dbReference type="SAM" id="Phobius"/>
    </source>
</evidence>
<dbReference type="AlphaFoldDB" id="A0A9P0BBP5"/>
<sequence length="858" mass="95677">MELLKVLLILSTIAISESQNEKAPVTMTRTEIKVSRSLNPEDTQTLNVMTRDGNVAQLIVKRRDAKSRQTAGQNVESTNKVDKPHFSRALYANWVPYSTSSYFKPKIITLDTIALVRNASDGKYSTNNNLGNVIDSDRLPHVPKPVTITSDEVFVKNADKKRGRSVMKIDSDGIPVIHGVRVPDDESDKKTWRNARVINGELVPYEKDYKPPAAVPIGQLVYASQVKKEKEEVRAVGPFSKEDNFSTEKPNEGPIGPFTVSDNLPQQIDQQRTDFVKISSSGPYTKADNARLSGGKLIDYIKEINAKESKKDYFTKRQYRAYEQPQQIQRRMLQYPGQTYYPTSQLYTPSTKLSPVTFNEGVRTPVLQYAHPELGVQPAKATNEEEESYQEQNYNSINSGRQNQYYDSPVEYYKRDVMNYPYNTYYISKPKAEQPFWIKITESIKDNVQSGFERMQQITRPVFDPIMEATHKISHNLGFSKDSSQRAQDKVGFVAPMGGSVILPALGLVAGGAALGLGASALGKFLSPEEMRSLQGVNPNDIVFIMENNQEHKRPKRSINDYYMEKIVSNIHRDMLEESQLRQRRTKRNVEDEYYMQELEKSVEKDSSLKQLSAAHYWSDTPCSKRIFCEVMIHQNSDEVVLMEKKMDTLLSRGVKMLGKLAVAFFVAGFLLPAESAVLSDASDSNNNDISSRGLDTKNLLTSLATSFMSPRYGLTATGGNSQVVSLNLTNLFVLVLLKALIFAAGSLGAGTWKGGLARSNDGEETILSDEEILLFLGYLTGSAGDNGCLQKISCKTPQQAKRYVAAGDMLLKASRMLSINPETSYEYVLQEVDTAAETGLAGGNCEQFICAGSNPAI</sequence>